<dbReference type="OrthoDB" id="7555035at2759"/>
<feature type="coiled-coil region" evidence="1">
    <location>
        <begin position="12"/>
        <end position="39"/>
    </location>
</feature>
<organism evidence="2 3">
    <name type="scientific">Lasius niger</name>
    <name type="common">Black garden ant</name>
    <dbReference type="NCBI Taxonomy" id="67767"/>
    <lineage>
        <taxon>Eukaryota</taxon>
        <taxon>Metazoa</taxon>
        <taxon>Ecdysozoa</taxon>
        <taxon>Arthropoda</taxon>
        <taxon>Hexapoda</taxon>
        <taxon>Insecta</taxon>
        <taxon>Pterygota</taxon>
        <taxon>Neoptera</taxon>
        <taxon>Endopterygota</taxon>
        <taxon>Hymenoptera</taxon>
        <taxon>Apocrita</taxon>
        <taxon>Aculeata</taxon>
        <taxon>Formicoidea</taxon>
        <taxon>Formicidae</taxon>
        <taxon>Formicinae</taxon>
        <taxon>Lasius</taxon>
        <taxon>Lasius</taxon>
    </lineage>
</organism>
<dbReference type="AlphaFoldDB" id="A0A0J7KA75"/>
<protein>
    <submittedName>
        <fullName evidence="2">Uncharacterized protein</fullName>
    </submittedName>
</protein>
<proteinExistence type="predicted"/>
<gene>
    <name evidence="2" type="ORF">RF55_13685</name>
</gene>
<comment type="caution">
    <text evidence="2">The sequence shown here is derived from an EMBL/GenBank/DDBJ whole genome shotgun (WGS) entry which is preliminary data.</text>
</comment>
<dbReference type="PaxDb" id="67767-A0A0J7KA75"/>
<evidence type="ECO:0000256" key="1">
    <source>
        <dbReference type="SAM" id="Coils"/>
    </source>
</evidence>
<accession>A0A0J7KA75</accession>
<dbReference type="EMBL" id="LBMM01010949">
    <property type="protein sequence ID" value="KMQ87126.1"/>
    <property type="molecule type" value="Genomic_DNA"/>
</dbReference>
<reference evidence="2 3" key="1">
    <citation type="submission" date="2015-04" db="EMBL/GenBank/DDBJ databases">
        <title>Lasius niger genome sequencing.</title>
        <authorList>
            <person name="Konorov E.A."/>
            <person name="Nikitin M.A."/>
            <person name="Kirill M.V."/>
            <person name="Chang P."/>
        </authorList>
    </citation>
    <scope>NUCLEOTIDE SEQUENCE [LARGE SCALE GENOMIC DNA]</scope>
    <source>
        <tissue evidence="2">Whole</tissue>
    </source>
</reference>
<evidence type="ECO:0000313" key="2">
    <source>
        <dbReference type="EMBL" id="KMQ87126.1"/>
    </source>
</evidence>
<sequence length="73" mass="9188">MAIVTLRNVDQKKQVLDKKRKLRRREERIEEDLTWEERRSKWMIREIARREEKEGKKVWIGKRGLQIEGVWWR</sequence>
<keyword evidence="3" id="KW-1185">Reference proteome</keyword>
<evidence type="ECO:0000313" key="3">
    <source>
        <dbReference type="Proteomes" id="UP000036403"/>
    </source>
</evidence>
<name>A0A0J7KA75_LASNI</name>
<keyword evidence="1" id="KW-0175">Coiled coil</keyword>
<dbReference type="Proteomes" id="UP000036403">
    <property type="component" value="Unassembled WGS sequence"/>
</dbReference>